<name>A0ABY4K953_9FLAO</name>
<protein>
    <recommendedName>
        <fullName evidence="4">YD repeat-containing protein</fullName>
    </recommendedName>
</protein>
<accession>A0ABY4K953</accession>
<evidence type="ECO:0000313" key="2">
    <source>
        <dbReference type="EMBL" id="UPQ76755.1"/>
    </source>
</evidence>
<feature type="chain" id="PRO_5045503884" description="YD repeat-containing protein" evidence="1">
    <location>
        <begin position="22"/>
        <end position="933"/>
    </location>
</feature>
<keyword evidence="1" id="KW-0732">Signal</keyword>
<reference evidence="2" key="1">
    <citation type="submission" date="2022-04" db="EMBL/GenBank/DDBJ databases">
        <title>Evolutionary, genomic, and biogeographic characterization of Chryseobacterium nepalense represented by a plastic-degrading bacterium AC3.</title>
        <authorList>
            <person name="Yin Z."/>
            <person name="Liu X."/>
            <person name="Wang D."/>
            <person name="Xie Z."/>
        </authorList>
    </citation>
    <scope>NUCLEOTIDE SEQUENCE</scope>
    <source>
        <strain evidence="2">AC3</strain>
    </source>
</reference>
<evidence type="ECO:0000256" key="1">
    <source>
        <dbReference type="SAM" id="SignalP"/>
    </source>
</evidence>
<organism evidence="2 3">
    <name type="scientific">Chryseobacterium nepalense</name>
    <dbReference type="NCBI Taxonomy" id="1854498"/>
    <lineage>
        <taxon>Bacteria</taxon>
        <taxon>Pseudomonadati</taxon>
        <taxon>Bacteroidota</taxon>
        <taxon>Flavobacteriia</taxon>
        <taxon>Flavobacteriales</taxon>
        <taxon>Weeksellaceae</taxon>
        <taxon>Chryseobacterium group</taxon>
        <taxon>Chryseobacterium</taxon>
    </lineage>
</organism>
<dbReference type="Proteomes" id="UP000830552">
    <property type="component" value="Chromosome"/>
</dbReference>
<keyword evidence="3" id="KW-1185">Reference proteome</keyword>
<feature type="signal peptide" evidence="1">
    <location>
        <begin position="1"/>
        <end position="21"/>
    </location>
</feature>
<sequence length="933" mass="104533">MKKLKYIILFAINFYGSLLFSQGADGNYVSAPSAASVASFVDAPVSLSTGIPDITVPFFSLPTSSSEVGLSVGISYHPNNSGKKQRASDIGAGWSLYGSSCIIYRDGDHSSNVYYYNFMGKSGKLKLETDALGTKYLIPLTHSKLKISYNDPNNTFQIIDELGNTYFFDIRDKAYYTSGMNTIAYTSCYYLSKIKDVLQNDLLTFSYREENYIIPGGSYQQVNSVKLIKVTSPNIGSLDFTYNFDTALFNKISDPFQLHTIELKNPAGKVIQKYTLQSDIWGYVYHDTNISSCGPDSPDNSIYNKRVLYSVRKYGTGTEYEQTTFEYRSTPFDENYWTYLKCKCLNNESDNPKYWGIGLLSTIQYPTGGKTRYEFEPNTYYVKKTNVYDPFDPDFSASYINPSVLEDRDAQILEDLGTFSFDTHNSTTGTFQISANPDDAQGNSYLMYCVNYDVLYTDGPVWGPGINPNAELKIVSGGYDNAGNEIFPPGTNTYQIFGTGAAGTVNIKRIRYKSLPIPNYNTGNGVRIKKIEFLSNDEVVDSETRHYSYQKFNDNTMTSGIISNVSDNGPVVYRNVTETVGQNKGYARYYFKTLYDNPDNIDADGNLKYTNIMHYNILRNGLLDKKEVFDAAGNPVAKEENTFEFYPIGDFYLLNASQNGGTLLIKNSVITKQTNTSTSFIGSDSISAITESVRRPLDLNILSKKNITAEGDVIEEKYTYPRDGSIRLWMVGIKDRLLTSETKRNGIVISKSETKFDDTVHYYPTAQVSYLPDDPSQSLKNTVYDIYDDRGNIVQYRTFPDASGAAGFPVTMIWGYHKTMPIAKIEGAKLSDIPSYLINAIVNASNADADAVPATETAKENDLITALDTFRNDAALKNFIITTYTYDPMVGMTTMTAPGGITEKYRYDSFNRLQKVINANGATIKEYKYNYKN</sequence>
<evidence type="ECO:0000313" key="3">
    <source>
        <dbReference type="Proteomes" id="UP000830552"/>
    </source>
</evidence>
<evidence type="ECO:0008006" key="4">
    <source>
        <dbReference type="Google" id="ProtNLM"/>
    </source>
</evidence>
<dbReference type="RefSeq" id="WP_248393746.1">
    <property type="nucleotide sequence ID" value="NZ_CP096203.1"/>
</dbReference>
<proteinExistence type="predicted"/>
<gene>
    <name evidence="2" type="ORF">M0D58_04190</name>
</gene>
<dbReference type="EMBL" id="CP096203">
    <property type="protein sequence ID" value="UPQ76755.1"/>
    <property type="molecule type" value="Genomic_DNA"/>
</dbReference>